<proteinExistence type="predicted"/>
<name>A0ABS1HDY9_9BACT</name>
<feature type="transmembrane region" description="Helical" evidence="1">
    <location>
        <begin position="21"/>
        <end position="41"/>
    </location>
</feature>
<dbReference type="RefSeq" id="WP_234445647.1">
    <property type="nucleotide sequence ID" value="NZ_JAENRR010000001.1"/>
</dbReference>
<keyword evidence="3" id="KW-1185">Reference proteome</keyword>
<keyword evidence="1" id="KW-0812">Transmembrane</keyword>
<sequence length="48" mass="5806">MNKVIYLGIEIKNKLFVKSDMVFVVSGVIYVYFVYYESYMLELPHFFK</sequence>
<reference evidence="2 3" key="1">
    <citation type="submission" date="2021-01" db="EMBL/GenBank/DDBJ databases">
        <title>Carboxyliciviraga sp.nov., isolated from coastal sediments.</title>
        <authorList>
            <person name="Lu D."/>
            <person name="Zhang T."/>
        </authorList>
    </citation>
    <scope>NUCLEOTIDE SEQUENCE [LARGE SCALE GENOMIC DNA]</scope>
    <source>
        <strain evidence="2 3">N1Y132</strain>
    </source>
</reference>
<protein>
    <submittedName>
        <fullName evidence="2">Uncharacterized protein</fullName>
    </submittedName>
</protein>
<evidence type="ECO:0000313" key="3">
    <source>
        <dbReference type="Proteomes" id="UP000605676"/>
    </source>
</evidence>
<organism evidence="2 3">
    <name type="scientific">Carboxylicivirga marina</name>
    <dbReference type="NCBI Taxonomy" id="2800988"/>
    <lineage>
        <taxon>Bacteria</taxon>
        <taxon>Pseudomonadati</taxon>
        <taxon>Bacteroidota</taxon>
        <taxon>Bacteroidia</taxon>
        <taxon>Marinilabiliales</taxon>
        <taxon>Marinilabiliaceae</taxon>
        <taxon>Carboxylicivirga</taxon>
    </lineage>
</organism>
<dbReference type="Proteomes" id="UP000605676">
    <property type="component" value="Unassembled WGS sequence"/>
</dbReference>
<comment type="caution">
    <text evidence="2">The sequence shown here is derived from an EMBL/GenBank/DDBJ whole genome shotgun (WGS) entry which is preliminary data.</text>
</comment>
<keyword evidence="1" id="KW-0472">Membrane</keyword>
<dbReference type="EMBL" id="JAENRR010000001">
    <property type="protein sequence ID" value="MBK3515700.1"/>
    <property type="molecule type" value="Genomic_DNA"/>
</dbReference>
<gene>
    <name evidence="2" type="ORF">JIV24_00010</name>
</gene>
<accession>A0ABS1HDY9</accession>
<evidence type="ECO:0000313" key="2">
    <source>
        <dbReference type="EMBL" id="MBK3515700.1"/>
    </source>
</evidence>
<keyword evidence="1" id="KW-1133">Transmembrane helix</keyword>
<evidence type="ECO:0000256" key="1">
    <source>
        <dbReference type="SAM" id="Phobius"/>
    </source>
</evidence>